<organism evidence="1">
    <name type="scientific">Culex pipiens</name>
    <name type="common">House mosquito</name>
    <dbReference type="NCBI Taxonomy" id="7175"/>
    <lineage>
        <taxon>Eukaryota</taxon>
        <taxon>Metazoa</taxon>
        <taxon>Ecdysozoa</taxon>
        <taxon>Arthropoda</taxon>
        <taxon>Hexapoda</taxon>
        <taxon>Insecta</taxon>
        <taxon>Pterygota</taxon>
        <taxon>Neoptera</taxon>
        <taxon>Endopterygota</taxon>
        <taxon>Diptera</taxon>
        <taxon>Nematocera</taxon>
        <taxon>Culicoidea</taxon>
        <taxon>Culicidae</taxon>
        <taxon>Culicinae</taxon>
        <taxon>Culicini</taxon>
        <taxon>Culex</taxon>
        <taxon>Culex</taxon>
    </lineage>
</organism>
<dbReference type="EMBL" id="HBUE01320268">
    <property type="protein sequence ID" value="CAG6587675.1"/>
    <property type="molecule type" value="Transcribed_RNA"/>
</dbReference>
<reference evidence="1" key="1">
    <citation type="submission" date="2021-05" db="EMBL/GenBank/DDBJ databases">
        <authorList>
            <person name="Alioto T."/>
            <person name="Alioto T."/>
            <person name="Gomez Garrido J."/>
        </authorList>
    </citation>
    <scope>NUCLEOTIDE SEQUENCE</scope>
</reference>
<dbReference type="EMBL" id="HBUE01213760">
    <property type="protein sequence ID" value="CAG6535687.1"/>
    <property type="molecule type" value="Transcribed_RNA"/>
</dbReference>
<sequence>MRFRLTSCSHFPTVHPRVERAFQVPRKARFELPLSCDVVPIPAILPITVQIAQVHVLRVDTVLDDVLLCAVDGDAGQQVRLLPAIALQAERLDQQRWNFTTSCSAVTMTLLETRLAALHLVVHHRRHGKTFTPRFAATPPSHGDFLGRNCRY</sequence>
<proteinExistence type="predicted"/>
<name>A0A8D8K7S0_CULPI</name>
<dbReference type="AlphaFoldDB" id="A0A8D8K7S0"/>
<protein>
    <submittedName>
        <fullName evidence="1">(northern house mosquito) hypothetical protein</fullName>
    </submittedName>
</protein>
<evidence type="ECO:0000313" key="1">
    <source>
        <dbReference type="EMBL" id="CAG6587675.1"/>
    </source>
</evidence>
<accession>A0A8D8K7S0</accession>